<proteinExistence type="predicted"/>
<keyword evidence="1" id="KW-1133">Transmembrane helix</keyword>
<evidence type="ECO:0000313" key="2">
    <source>
        <dbReference type="EMBL" id="GMH08258.1"/>
    </source>
</evidence>
<dbReference type="Proteomes" id="UP001279734">
    <property type="component" value="Unassembled WGS sequence"/>
</dbReference>
<keyword evidence="3" id="KW-1185">Reference proteome</keyword>
<dbReference type="EMBL" id="BSYO01000008">
    <property type="protein sequence ID" value="GMH08258.1"/>
    <property type="molecule type" value="Genomic_DNA"/>
</dbReference>
<gene>
    <name evidence="2" type="ORF">Nepgr_010098</name>
</gene>
<evidence type="ECO:0000313" key="3">
    <source>
        <dbReference type="Proteomes" id="UP001279734"/>
    </source>
</evidence>
<evidence type="ECO:0000256" key="1">
    <source>
        <dbReference type="SAM" id="Phobius"/>
    </source>
</evidence>
<sequence>MVVAQFLNSMVSISSAHSSSLKRRSNSLSYFFHRTIVSMVPPYVTSFLVYGLRLKFWVNINSWTPLL</sequence>
<keyword evidence="1" id="KW-0812">Transmembrane</keyword>
<comment type="caution">
    <text evidence="2">The sequence shown here is derived from an EMBL/GenBank/DDBJ whole genome shotgun (WGS) entry which is preliminary data.</text>
</comment>
<protein>
    <submittedName>
        <fullName evidence="2">Uncharacterized protein</fullName>
    </submittedName>
</protein>
<keyword evidence="1" id="KW-0472">Membrane</keyword>
<feature type="transmembrane region" description="Helical" evidence="1">
    <location>
        <begin position="31"/>
        <end position="52"/>
    </location>
</feature>
<organism evidence="2 3">
    <name type="scientific">Nepenthes gracilis</name>
    <name type="common">Slender pitcher plant</name>
    <dbReference type="NCBI Taxonomy" id="150966"/>
    <lineage>
        <taxon>Eukaryota</taxon>
        <taxon>Viridiplantae</taxon>
        <taxon>Streptophyta</taxon>
        <taxon>Embryophyta</taxon>
        <taxon>Tracheophyta</taxon>
        <taxon>Spermatophyta</taxon>
        <taxon>Magnoliopsida</taxon>
        <taxon>eudicotyledons</taxon>
        <taxon>Gunneridae</taxon>
        <taxon>Pentapetalae</taxon>
        <taxon>Caryophyllales</taxon>
        <taxon>Nepenthaceae</taxon>
        <taxon>Nepenthes</taxon>
    </lineage>
</organism>
<accession>A0AAD3SBS1</accession>
<dbReference type="AlphaFoldDB" id="A0AAD3SBS1"/>
<name>A0AAD3SBS1_NEPGR</name>
<reference evidence="2" key="1">
    <citation type="submission" date="2023-05" db="EMBL/GenBank/DDBJ databases">
        <title>Nepenthes gracilis genome sequencing.</title>
        <authorList>
            <person name="Fukushima K."/>
        </authorList>
    </citation>
    <scope>NUCLEOTIDE SEQUENCE</scope>
    <source>
        <strain evidence="2">SING2019-196</strain>
    </source>
</reference>